<evidence type="ECO:0000259" key="1">
    <source>
        <dbReference type="Pfam" id="PF14278"/>
    </source>
</evidence>
<dbReference type="InterPro" id="IPR039532">
    <property type="entry name" value="TetR_C_Firmicutes"/>
</dbReference>
<feature type="domain" description="Transcriptional regulator TetR C-terminal Firmicutes type" evidence="1">
    <location>
        <begin position="3"/>
        <end position="63"/>
    </location>
</feature>
<evidence type="ECO:0000313" key="3">
    <source>
        <dbReference type="EMBL" id="OAK71968.1"/>
    </source>
</evidence>
<proteinExistence type="predicted"/>
<dbReference type="Proteomes" id="UP000077881">
    <property type="component" value="Unassembled WGS sequence"/>
</dbReference>
<accession>A0A0Q9XT95</accession>
<name>A0A0Q9XT95_9BACI</name>
<gene>
    <name evidence="3" type="ORF">ABB05_10050</name>
    <name evidence="2" type="ORF">ACA29_14570</name>
</gene>
<comment type="caution">
    <text evidence="2">The sequence shown here is derived from an EMBL/GenBank/DDBJ whole genome shotgun (WGS) entry which is preliminary data.</text>
</comment>
<dbReference type="Proteomes" id="UP000053881">
    <property type="component" value="Unassembled WGS sequence"/>
</dbReference>
<keyword evidence="5" id="KW-1185">Reference proteome</keyword>
<evidence type="ECO:0000313" key="2">
    <source>
        <dbReference type="EMBL" id="KRG11787.1"/>
    </source>
</evidence>
<dbReference type="Gene3D" id="1.10.357.10">
    <property type="entry name" value="Tetracycline Repressor, domain 2"/>
    <property type="match status" value="1"/>
</dbReference>
<dbReference type="EMBL" id="LDJR01000044">
    <property type="protein sequence ID" value="OAK71968.1"/>
    <property type="molecule type" value="Genomic_DNA"/>
</dbReference>
<organism evidence="2 4">
    <name type="scientific">Lederbergia galactosidilytica</name>
    <dbReference type="NCBI Taxonomy" id="217031"/>
    <lineage>
        <taxon>Bacteria</taxon>
        <taxon>Bacillati</taxon>
        <taxon>Bacillota</taxon>
        <taxon>Bacilli</taxon>
        <taxon>Bacillales</taxon>
        <taxon>Bacillaceae</taxon>
        <taxon>Lederbergia</taxon>
    </lineage>
</organism>
<evidence type="ECO:0000313" key="5">
    <source>
        <dbReference type="Proteomes" id="UP000077881"/>
    </source>
</evidence>
<dbReference type="EMBL" id="LGPB01000112">
    <property type="protein sequence ID" value="KRG11787.1"/>
    <property type="molecule type" value="Genomic_DNA"/>
</dbReference>
<dbReference type="PATRIC" id="fig|217031.4.peg.4916"/>
<reference evidence="2 4" key="2">
    <citation type="submission" date="2015-06" db="EMBL/GenBank/DDBJ databases">
        <title>Genome sequencing project of Bacillus galactosidilyticus PL133.</title>
        <authorList>
            <person name="Gaiero J."/>
            <person name="Nicol R."/>
            <person name="Habash M."/>
        </authorList>
    </citation>
    <scope>NUCLEOTIDE SEQUENCE [LARGE SCALE GENOMIC DNA]</scope>
    <source>
        <strain evidence="2 4">PL133</strain>
    </source>
</reference>
<dbReference type="AlphaFoldDB" id="A0A0Q9XT95"/>
<protein>
    <recommendedName>
        <fullName evidence="1">Transcriptional regulator TetR C-terminal Firmicutes type domain-containing protein</fullName>
    </recommendedName>
</protein>
<evidence type="ECO:0000313" key="4">
    <source>
        <dbReference type="Proteomes" id="UP000053881"/>
    </source>
</evidence>
<sequence length="74" mass="8823">MAKAIEELFIEEYQYELEEGTNLDPKWLYIYRSHGIAGLVIRWIEDGFTPSPYYMSEQIIKLMLTTTEVFRVKN</sequence>
<dbReference type="Pfam" id="PF14278">
    <property type="entry name" value="TetR_C_8"/>
    <property type="match status" value="1"/>
</dbReference>
<reference evidence="3 5" key="1">
    <citation type="submission" date="2015-05" db="EMBL/GenBank/DDBJ databases">
        <title>Comparison of genome.</title>
        <authorList>
            <person name="Zheng Z."/>
            <person name="Sun M."/>
        </authorList>
    </citation>
    <scope>NUCLEOTIDE SEQUENCE [LARGE SCALE GENOMIC DNA]</scope>
    <source>
        <strain evidence="3 5">G25-74</strain>
    </source>
</reference>
<dbReference type="STRING" id="217031.ABB05_10050"/>